<protein>
    <recommendedName>
        <fullName evidence="1">Protein kinase domain-containing protein</fullName>
    </recommendedName>
</protein>
<comment type="caution">
    <text evidence="2">The sequence shown here is derived from an EMBL/GenBank/DDBJ whole genome shotgun (WGS) entry which is preliminary data.</text>
</comment>
<keyword evidence="3" id="KW-1185">Reference proteome</keyword>
<dbReference type="InterPro" id="IPR038305">
    <property type="entry name" value="HeLo_sf"/>
</dbReference>
<sequence length="585" mass="66071">MDPFTTAGLGLGITSLTLQLLGGCIKGYEMFLRMSEMPSQYEHLRVRMSLEQSRLLNWGEKVGLLEETLEQPSLTLQLHRNVIVDVLSEIQRLFKDCLKIQSQIERVAEDRNAGLVKHAKQLTTQRSEKDSLLAEAIRAWDKTTEFPTRLQWALVKQEKFERLVEKLINYNDAIVSLLDRTTIQQLHDMQVQSQLTMLQLTSQVDDLHKLALAIQVQTSDRINAPPTNQVQRAPGVSARNPYGGSSFARLATFKAQQLALETDSETQGAGLIDRALLLLKGTYAARSLAVYRQDNVWVEWKDYDPDNQLLSQQGMIEQRVQKLATLLSIEDTPQEFRAPHCVGYIHDKDEDTARYGLVYSLPHSIPGSVPSTLLDAIQHGAKPSLTQRIRLAHIITSSLMYLHSVNWLHKGIRSGNIVFFVPPGQKPDYDAPIISGLEYARPDLPEELTEKPSENFEYDLYRHPDALGRSDVRSKKSWDIYSLGVVLIELAFWKSIGDILDLHVGQRRAWSRLRKVREMLLSDEFLNRVGVEAGEIYQDVVRRCIAGGMLLGIPEGVDEGEPDVGAEMQRVLSELVVGKLSSMKL</sequence>
<dbReference type="InterPro" id="IPR000719">
    <property type="entry name" value="Prot_kinase_dom"/>
</dbReference>
<dbReference type="Pfam" id="PF24476">
    <property type="entry name" value="DUF7580"/>
    <property type="match status" value="1"/>
</dbReference>
<gene>
    <name evidence="2" type="ORF">LTR24_002087</name>
</gene>
<dbReference type="PROSITE" id="PS50011">
    <property type="entry name" value="PROTEIN_KINASE_DOM"/>
    <property type="match status" value="1"/>
</dbReference>
<reference evidence="2 3" key="1">
    <citation type="submission" date="2023-08" db="EMBL/GenBank/DDBJ databases">
        <title>Black Yeasts Isolated from many extreme environments.</title>
        <authorList>
            <person name="Coleine C."/>
            <person name="Stajich J.E."/>
            <person name="Selbmann L."/>
        </authorList>
    </citation>
    <scope>NUCLEOTIDE SEQUENCE [LARGE SCALE GENOMIC DNA]</scope>
    <source>
        <strain evidence="2 3">CCFEE 5885</strain>
    </source>
</reference>
<dbReference type="Gene3D" id="1.20.120.1020">
    <property type="entry name" value="Prion-inhibition and propagation, HeLo domain"/>
    <property type="match status" value="1"/>
</dbReference>
<dbReference type="SUPFAM" id="SSF56112">
    <property type="entry name" value="Protein kinase-like (PK-like)"/>
    <property type="match status" value="1"/>
</dbReference>
<accession>A0ABR0KIH6</accession>
<dbReference type="InterPro" id="IPR056002">
    <property type="entry name" value="DUF7580"/>
</dbReference>
<evidence type="ECO:0000313" key="2">
    <source>
        <dbReference type="EMBL" id="KAK5097621.1"/>
    </source>
</evidence>
<name>A0ABR0KIH6_9EURO</name>
<dbReference type="Gene3D" id="1.10.510.10">
    <property type="entry name" value="Transferase(Phosphotransferase) domain 1"/>
    <property type="match status" value="1"/>
</dbReference>
<dbReference type="EMBL" id="JAVRRG010000017">
    <property type="protein sequence ID" value="KAK5097621.1"/>
    <property type="molecule type" value="Genomic_DNA"/>
</dbReference>
<evidence type="ECO:0000259" key="1">
    <source>
        <dbReference type="PROSITE" id="PS50011"/>
    </source>
</evidence>
<organism evidence="2 3">
    <name type="scientific">Lithohypha guttulata</name>
    <dbReference type="NCBI Taxonomy" id="1690604"/>
    <lineage>
        <taxon>Eukaryota</taxon>
        <taxon>Fungi</taxon>
        <taxon>Dikarya</taxon>
        <taxon>Ascomycota</taxon>
        <taxon>Pezizomycotina</taxon>
        <taxon>Eurotiomycetes</taxon>
        <taxon>Chaetothyriomycetidae</taxon>
        <taxon>Chaetothyriales</taxon>
        <taxon>Trichomeriaceae</taxon>
        <taxon>Lithohypha</taxon>
    </lineage>
</organism>
<dbReference type="Proteomes" id="UP001345013">
    <property type="component" value="Unassembled WGS sequence"/>
</dbReference>
<proteinExistence type="predicted"/>
<dbReference type="PANTHER" id="PTHR37542">
    <property type="entry name" value="HELO DOMAIN-CONTAINING PROTEIN-RELATED"/>
    <property type="match status" value="1"/>
</dbReference>
<dbReference type="PANTHER" id="PTHR37542:SF1">
    <property type="entry name" value="PRION-INHIBITION AND PROPAGATION HELO DOMAIN-CONTAINING PROTEIN"/>
    <property type="match status" value="1"/>
</dbReference>
<dbReference type="Pfam" id="PF14479">
    <property type="entry name" value="HeLo"/>
    <property type="match status" value="1"/>
</dbReference>
<evidence type="ECO:0000313" key="3">
    <source>
        <dbReference type="Proteomes" id="UP001345013"/>
    </source>
</evidence>
<dbReference type="InterPro" id="IPR011009">
    <property type="entry name" value="Kinase-like_dom_sf"/>
</dbReference>
<dbReference type="InterPro" id="IPR029498">
    <property type="entry name" value="HeLo_dom"/>
</dbReference>
<feature type="domain" description="Protein kinase" evidence="1">
    <location>
        <begin position="272"/>
        <end position="585"/>
    </location>
</feature>